<dbReference type="Pfam" id="PF01595">
    <property type="entry name" value="CNNM"/>
    <property type="match status" value="1"/>
</dbReference>
<feature type="domain" description="CNNM transmembrane" evidence="9">
    <location>
        <begin position="39"/>
        <end position="217"/>
    </location>
</feature>
<dbReference type="OrthoDB" id="5353557at2759"/>
<keyword evidence="11" id="KW-1185">Reference proteome</keyword>
<feature type="transmembrane region" description="Helical" evidence="8">
    <location>
        <begin position="44"/>
        <end position="70"/>
    </location>
</feature>
<keyword evidence="2 6" id="KW-0812">Transmembrane</keyword>
<dbReference type="AlphaFoldDB" id="A0A2P6TVN1"/>
<protein>
    <submittedName>
        <fullName evidence="10">DUF21 domain-containing protein</fullName>
    </submittedName>
</protein>
<dbReference type="CDD" id="cd04590">
    <property type="entry name" value="CBS_pair_CorC_HlyC_assoc"/>
    <property type="match status" value="1"/>
</dbReference>
<dbReference type="Gene3D" id="3.10.580.10">
    <property type="entry name" value="CBS-domain"/>
    <property type="match status" value="2"/>
</dbReference>
<feature type="region of interest" description="Disordered" evidence="7">
    <location>
        <begin position="449"/>
        <end position="480"/>
    </location>
</feature>
<dbReference type="InterPro" id="IPR044751">
    <property type="entry name" value="Ion_transp-like_CBS"/>
</dbReference>
<dbReference type="GO" id="GO:0030026">
    <property type="term" value="P:intracellular manganese ion homeostasis"/>
    <property type="evidence" value="ECO:0007669"/>
    <property type="project" value="TreeGrafter"/>
</dbReference>
<evidence type="ECO:0000256" key="7">
    <source>
        <dbReference type="SAM" id="MobiDB-lite"/>
    </source>
</evidence>
<reference evidence="10 11" key="1">
    <citation type="journal article" date="2018" name="Plant J.">
        <title>Genome sequences of Chlorella sorokiniana UTEX 1602 and Micractinium conductrix SAG 241.80: implications to maltose excretion by a green alga.</title>
        <authorList>
            <person name="Arriola M.B."/>
            <person name="Velmurugan N."/>
            <person name="Zhang Y."/>
            <person name="Plunkett M.H."/>
            <person name="Hondzo H."/>
            <person name="Barney B.M."/>
        </authorList>
    </citation>
    <scope>NUCLEOTIDE SEQUENCE [LARGE SCALE GENOMIC DNA]</scope>
    <source>
        <strain evidence="11">UTEX 1602</strain>
    </source>
</reference>
<dbReference type="PANTHER" id="PTHR12064">
    <property type="entry name" value="METAL TRANSPORTER CNNM"/>
    <property type="match status" value="1"/>
</dbReference>
<evidence type="ECO:0000256" key="6">
    <source>
        <dbReference type="PROSITE-ProRule" id="PRU01193"/>
    </source>
</evidence>
<dbReference type="GO" id="GO:0005737">
    <property type="term" value="C:cytoplasm"/>
    <property type="evidence" value="ECO:0007669"/>
    <property type="project" value="TreeGrafter"/>
</dbReference>
<evidence type="ECO:0000313" key="11">
    <source>
        <dbReference type="Proteomes" id="UP000239899"/>
    </source>
</evidence>
<dbReference type="EMBL" id="LHPG02000005">
    <property type="protein sequence ID" value="PRW58116.1"/>
    <property type="molecule type" value="Genomic_DNA"/>
</dbReference>
<dbReference type="InterPro" id="IPR045095">
    <property type="entry name" value="ACDP"/>
</dbReference>
<gene>
    <name evidence="10" type="ORF">C2E21_2801</name>
</gene>
<dbReference type="InterPro" id="IPR046342">
    <property type="entry name" value="CBS_dom_sf"/>
</dbReference>
<comment type="caution">
    <text evidence="10">The sequence shown here is derived from an EMBL/GenBank/DDBJ whole genome shotgun (WGS) entry which is preliminary data.</text>
</comment>
<evidence type="ECO:0000256" key="3">
    <source>
        <dbReference type="ARBA" id="ARBA00022737"/>
    </source>
</evidence>
<evidence type="ECO:0000259" key="9">
    <source>
        <dbReference type="PROSITE" id="PS51846"/>
    </source>
</evidence>
<dbReference type="GO" id="GO:0016020">
    <property type="term" value="C:membrane"/>
    <property type="evidence" value="ECO:0007669"/>
    <property type="project" value="UniProtKB-SubCell"/>
</dbReference>
<evidence type="ECO:0000256" key="4">
    <source>
        <dbReference type="ARBA" id="ARBA00022989"/>
    </source>
</evidence>
<evidence type="ECO:0000256" key="5">
    <source>
        <dbReference type="ARBA" id="ARBA00023136"/>
    </source>
</evidence>
<sequence length="681" mass="71211">MDSIFWLTRPLHAGGCDVGHEGMALHAARRLLSEGGSLSSGQTAVYIVISVLLVIFAGMMAGLTLGLLSLDKVDLEVIRRSGSEKDRWLVGQVAPLLHRPHYLLATLLLCNAAAMEALPIFLDRLLNPVAAVVISVTAILLFGEIIPQAVCKRYGLQVGAYLAWLVRALMIITGVITWPIGKLLDWTLGEESALFRRHELKAFVGLHGEAHEGEPGEVPLSLDEVQVIQGALDMANKTAEQAMTPIDHVFMLSSEDEINDDLLQRVIQAGHSRVPVYAQNNKQAILGVILVKELVLVDEDTGVRVGELRIRDAPFIRASMPLYDALRIFKMGHSHMALVVPDLSESKKREEAGLDGVEAGSRDGSPRSTPSTARRLWQRLRRRSRSRSSSAERGAPPEPDLEAGQGDLAGGFAAEQPSAEAAGQPAVNGGSVRGDTAGVHFAASVEEGLGQPEEAAAGPRRAATDGGAPAAMQVDRGVGGSKRNAAGFKSYIRPSPSVAGLAQSLGGVIGIVTLEDCIEELLQAEILDETDQFVDNLQTQDARIARASQTLPRTLTPFLARGLRPSALVLSASAANLGAARAGLPASPHAPSQPGEAVAPGSGMPAGTLGAAAAAGVLAAAATVGRVSPAAVEAAVATSVRAAEQNAANGQQQGLVGTTQQGAMLAPGAGSPTRISPSKRF</sequence>
<dbReference type="PROSITE" id="PS51846">
    <property type="entry name" value="CNNM"/>
    <property type="match status" value="1"/>
</dbReference>
<dbReference type="PANTHER" id="PTHR12064:SF97">
    <property type="entry name" value="METAL TRANSPORTER CNNM-5"/>
    <property type="match status" value="1"/>
</dbReference>
<keyword evidence="5 6" id="KW-0472">Membrane</keyword>
<organism evidence="10 11">
    <name type="scientific">Chlorella sorokiniana</name>
    <name type="common">Freshwater green alga</name>
    <dbReference type="NCBI Taxonomy" id="3076"/>
    <lineage>
        <taxon>Eukaryota</taxon>
        <taxon>Viridiplantae</taxon>
        <taxon>Chlorophyta</taxon>
        <taxon>core chlorophytes</taxon>
        <taxon>Trebouxiophyceae</taxon>
        <taxon>Chlorellales</taxon>
        <taxon>Chlorellaceae</taxon>
        <taxon>Chlorella clade</taxon>
        <taxon>Chlorella</taxon>
    </lineage>
</organism>
<feature type="compositionally biased region" description="Low complexity" evidence="7">
    <location>
        <begin position="452"/>
        <end position="471"/>
    </location>
</feature>
<dbReference type="STRING" id="3076.A0A2P6TVN1"/>
<feature type="region of interest" description="Disordered" evidence="7">
    <location>
        <begin position="647"/>
        <end position="681"/>
    </location>
</feature>
<feature type="region of interest" description="Disordered" evidence="7">
    <location>
        <begin position="345"/>
        <end position="435"/>
    </location>
</feature>
<accession>A0A2P6TVN1</accession>
<evidence type="ECO:0000256" key="8">
    <source>
        <dbReference type="SAM" id="Phobius"/>
    </source>
</evidence>
<evidence type="ECO:0000256" key="2">
    <source>
        <dbReference type="ARBA" id="ARBA00022692"/>
    </source>
</evidence>
<evidence type="ECO:0000313" key="10">
    <source>
        <dbReference type="EMBL" id="PRW58116.1"/>
    </source>
</evidence>
<proteinExistence type="predicted"/>
<feature type="transmembrane region" description="Helical" evidence="8">
    <location>
        <begin position="158"/>
        <end position="180"/>
    </location>
</feature>
<feature type="region of interest" description="Disordered" evidence="7">
    <location>
        <begin position="582"/>
        <end position="602"/>
    </location>
</feature>
<keyword evidence="3" id="KW-0677">Repeat</keyword>
<feature type="compositionally biased region" description="Basic residues" evidence="7">
    <location>
        <begin position="376"/>
        <end position="386"/>
    </location>
</feature>
<feature type="transmembrane region" description="Helical" evidence="8">
    <location>
        <begin position="128"/>
        <end position="146"/>
    </location>
</feature>
<keyword evidence="4 6" id="KW-1133">Transmembrane helix</keyword>
<dbReference type="Proteomes" id="UP000239899">
    <property type="component" value="Unassembled WGS sequence"/>
</dbReference>
<dbReference type="SUPFAM" id="SSF54631">
    <property type="entry name" value="CBS-domain pair"/>
    <property type="match status" value="1"/>
</dbReference>
<name>A0A2P6TVN1_CHLSO</name>
<dbReference type="GO" id="GO:0010960">
    <property type="term" value="P:magnesium ion homeostasis"/>
    <property type="evidence" value="ECO:0007669"/>
    <property type="project" value="InterPro"/>
</dbReference>
<dbReference type="InterPro" id="IPR002550">
    <property type="entry name" value="CNNM"/>
</dbReference>
<feature type="compositionally biased region" description="Low complexity" evidence="7">
    <location>
        <begin position="647"/>
        <end position="662"/>
    </location>
</feature>
<comment type="subcellular location">
    <subcellularLocation>
        <location evidence="1">Membrane</location>
        <topology evidence="1">Multi-pass membrane protein</topology>
    </subcellularLocation>
</comment>
<evidence type="ECO:0000256" key="1">
    <source>
        <dbReference type="ARBA" id="ARBA00004141"/>
    </source>
</evidence>